<keyword evidence="1" id="KW-1133">Transmembrane helix</keyword>
<feature type="transmembrane region" description="Helical" evidence="1">
    <location>
        <begin position="351"/>
        <end position="376"/>
    </location>
</feature>
<organism evidence="2 3">
    <name type="scientific">Natronomonas aquatica</name>
    <dbReference type="NCBI Taxonomy" id="2841590"/>
    <lineage>
        <taxon>Archaea</taxon>
        <taxon>Methanobacteriati</taxon>
        <taxon>Methanobacteriota</taxon>
        <taxon>Stenosarchaea group</taxon>
        <taxon>Halobacteria</taxon>
        <taxon>Halobacteriales</taxon>
        <taxon>Natronomonadaceae</taxon>
        <taxon>Natronomonas</taxon>
    </lineage>
</organism>
<dbReference type="RefSeq" id="WP_256029906.1">
    <property type="nucleotide sequence ID" value="NZ_JAHLKM010000013.1"/>
</dbReference>
<evidence type="ECO:0000313" key="3">
    <source>
        <dbReference type="Proteomes" id="UP001139494"/>
    </source>
</evidence>
<evidence type="ECO:0000313" key="2">
    <source>
        <dbReference type="EMBL" id="MCQ4333882.1"/>
    </source>
</evidence>
<feature type="transmembrane region" description="Helical" evidence="1">
    <location>
        <begin position="257"/>
        <end position="283"/>
    </location>
</feature>
<feature type="transmembrane region" description="Helical" evidence="1">
    <location>
        <begin position="309"/>
        <end position="330"/>
    </location>
</feature>
<dbReference type="EMBL" id="JAHLKM010000013">
    <property type="protein sequence ID" value="MCQ4333882.1"/>
    <property type="molecule type" value="Genomic_DNA"/>
</dbReference>
<comment type="caution">
    <text evidence="2">The sequence shown here is derived from an EMBL/GenBank/DDBJ whole genome shotgun (WGS) entry which is preliminary data.</text>
</comment>
<sequence length="627" mass="66879">MGSRYLRAAARRLDRGVYALFSRHADRPRHERDRDRYRGAALSVGFETYLARIYGLSWLLGGTVGLAVPVLGSVLSPAFPDAFRWFLSAAMPGNGTLPPLSDASLLLAGGLVVGASAKRSTIVLGTTYLRWRARARRAAIERSLPGAVRYLRVLADGSENREGMIRTVADRDAYGGTAEAFDRVLETAALTGSLDTGLRRVARDTPSRDLLAPFLLKFREHANQGTESLQGYLRMESRMLSHRQSRARQRAGDYLEIVAKLFVVFLVVPASVVVAVTVLGVLAPGLSKPIPVPAPLSVPGLGTPTIRTLLVYGGSAFVLVVGASTAAAVARFRPSGHVRRYERPTGYATVLTALSNPASAAFVFAFPAVVVTWGLWAAGEPPANAVLLGYAAYGLPVGTVAVSRARLDDAKDREIRDFVHAIAGHVDLGQPFEVAVETVADEVNFGPLQEDVDDLAFRLGLTTGSAEVDTRREALGRFVARVGTPLAEQTVGLVTGALAAGSDTETTFETLQTEVGSLYHQRKRLQSAMFVYVAVGWATAVFVILSVVAVERFVLVWLAGGPTVPGIGSGTVDPGREGRLLYLVTQTTVLACGWFAGVAARGRYTALLHSSSLVVICYLCFVGAGAV</sequence>
<feature type="transmembrane region" description="Helical" evidence="1">
    <location>
        <begin position="530"/>
        <end position="560"/>
    </location>
</feature>
<gene>
    <name evidence="2" type="ORF">KM295_10390</name>
</gene>
<dbReference type="AlphaFoldDB" id="A0A9R1CU82"/>
<keyword evidence="3" id="KW-1185">Reference proteome</keyword>
<protein>
    <submittedName>
        <fullName evidence="2">Type II secretion system F family protein</fullName>
    </submittedName>
</protein>
<accession>A0A9R1CU82</accession>
<proteinExistence type="predicted"/>
<feature type="transmembrane region" description="Helical" evidence="1">
    <location>
        <begin position="58"/>
        <end position="79"/>
    </location>
</feature>
<reference evidence="2" key="1">
    <citation type="journal article" date="2023" name="Front. Microbiol.">
        <title>Genomic-based phylogenetic and metabolic analyses of the genus Natronomonas, and description of Natronomonas aquatica sp. nov.</title>
        <authorList>
            <person name="Garcia-Roldan A."/>
            <person name="Duran-Viseras A."/>
            <person name="de la Haba R.R."/>
            <person name="Corral P."/>
            <person name="Sanchez-Porro C."/>
            <person name="Ventosa A."/>
        </authorList>
    </citation>
    <scope>NUCLEOTIDE SEQUENCE</scope>
    <source>
        <strain evidence="2">F2-12</strain>
    </source>
</reference>
<dbReference type="Proteomes" id="UP001139494">
    <property type="component" value="Unassembled WGS sequence"/>
</dbReference>
<feature type="transmembrane region" description="Helical" evidence="1">
    <location>
        <begin position="580"/>
        <end position="599"/>
    </location>
</feature>
<evidence type="ECO:0000256" key="1">
    <source>
        <dbReference type="SAM" id="Phobius"/>
    </source>
</evidence>
<keyword evidence="1" id="KW-0472">Membrane</keyword>
<feature type="transmembrane region" description="Helical" evidence="1">
    <location>
        <begin position="382"/>
        <end position="403"/>
    </location>
</feature>
<keyword evidence="1" id="KW-0812">Transmembrane</keyword>
<feature type="transmembrane region" description="Helical" evidence="1">
    <location>
        <begin position="105"/>
        <end position="129"/>
    </location>
</feature>
<dbReference type="PANTHER" id="PTHR35402">
    <property type="entry name" value="INTEGRAL MEMBRANE PROTEIN-RELATED"/>
    <property type="match status" value="1"/>
</dbReference>
<feature type="transmembrane region" description="Helical" evidence="1">
    <location>
        <begin position="606"/>
        <end position="626"/>
    </location>
</feature>
<name>A0A9R1CU82_9EURY</name>
<dbReference type="InterPro" id="IPR056569">
    <property type="entry name" value="ArlJ-like"/>
</dbReference>